<accession>A0A0G2JB18</accession>
<dbReference type="AlphaFoldDB" id="A0A0G2JB18"/>
<dbReference type="VEuPathDB" id="FungiDB:EMCG_07614"/>
<name>A0A0G2JB18_9EURO</name>
<comment type="caution">
    <text evidence="1">The sequence shown here is derived from an EMBL/GenBank/DDBJ whole genome shotgun (WGS) entry which is preliminary data.</text>
</comment>
<protein>
    <submittedName>
        <fullName evidence="1">Uncharacterized protein</fullName>
    </submittedName>
</protein>
<dbReference type="EMBL" id="LCZI01000422">
    <property type="protein sequence ID" value="KKZ66706.1"/>
    <property type="molecule type" value="Genomic_DNA"/>
</dbReference>
<evidence type="ECO:0000313" key="2">
    <source>
        <dbReference type="Proteomes" id="UP000034164"/>
    </source>
</evidence>
<sequence>MYQSSMLDSTLEKLCEFTTQMFDTALVSEVKMTVTTVITALNALVLLTNYKHIERLDADYKYMHHDAETLNKKLLMWQ</sequence>
<proteinExistence type="predicted"/>
<dbReference type="Proteomes" id="UP000034164">
    <property type="component" value="Unassembled WGS sequence"/>
</dbReference>
<reference evidence="2" key="1">
    <citation type="journal article" date="2015" name="PLoS Genet.">
        <title>The dynamic genome and transcriptome of the human fungal pathogen Blastomyces and close relative Emmonsia.</title>
        <authorList>
            <person name="Munoz J.F."/>
            <person name="Gauthier G.M."/>
            <person name="Desjardins C.A."/>
            <person name="Gallo J.E."/>
            <person name="Holder J."/>
            <person name="Sullivan T.D."/>
            <person name="Marty A.J."/>
            <person name="Carmen J.C."/>
            <person name="Chen Z."/>
            <person name="Ding L."/>
            <person name="Gujja S."/>
            <person name="Magrini V."/>
            <person name="Misas E."/>
            <person name="Mitreva M."/>
            <person name="Priest M."/>
            <person name="Saif S."/>
            <person name="Whiston E.A."/>
            <person name="Young S."/>
            <person name="Zeng Q."/>
            <person name="Goldman W.E."/>
            <person name="Mardis E.R."/>
            <person name="Taylor J.W."/>
            <person name="McEwen J.G."/>
            <person name="Clay O.K."/>
            <person name="Klein B.S."/>
            <person name="Cuomo C.A."/>
        </authorList>
    </citation>
    <scope>NUCLEOTIDE SEQUENCE [LARGE SCALE GENOMIC DNA]</scope>
    <source>
        <strain evidence="2">UAMH 3008</strain>
    </source>
</reference>
<evidence type="ECO:0000313" key="1">
    <source>
        <dbReference type="EMBL" id="KKZ66706.1"/>
    </source>
</evidence>
<gene>
    <name evidence="1" type="ORF">EMCG_07614</name>
</gene>
<organism evidence="1 2">
    <name type="scientific">[Emmonsia] crescens</name>
    <dbReference type="NCBI Taxonomy" id="73230"/>
    <lineage>
        <taxon>Eukaryota</taxon>
        <taxon>Fungi</taxon>
        <taxon>Dikarya</taxon>
        <taxon>Ascomycota</taxon>
        <taxon>Pezizomycotina</taxon>
        <taxon>Eurotiomycetes</taxon>
        <taxon>Eurotiomycetidae</taxon>
        <taxon>Onygenales</taxon>
        <taxon>Ajellomycetaceae</taxon>
        <taxon>Emergomyces</taxon>
    </lineage>
</organism>